<gene>
    <name evidence="1" type="ORF">AVDCRST_MAG62-591</name>
</gene>
<accession>A0A6J4T212</accession>
<dbReference type="AlphaFoldDB" id="A0A6J4T212"/>
<evidence type="ECO:0000313" key="1">
    <source>
        <dbReference type="EMBL" id="CAA9511990.1"/>
    </source>
</evidence>
<organism evidence="1">
    <name type="scientific">uncultured Sphingomonas sp</name>
    <dbReference type="NCBI Taxonomy" id="158754"/>
    <lineage>
        <taxon>Bacteria</taxon>
        <taxon>Pseudomonadati</taxon>
        <taxon>Pseudomonadota</taxon>
        <taxon>Alphaproteobacteria</taxon>
        <taxon>Sphingomonadales</taxon>
        <taxon>Sphingomonadaceae</taxon>
        <taxon>Sphingomonas</taxon>
        <taxon>environmental samples</taxon>
    </lineage>
</organism>
<dbReference type="EMBL" id="CADCWB010000070">
    <property type="protein sequence ID" value="CAA9511990.1"/>
    <property type="molecule type" value="Genomic_DNA"/>
</dbReference>
<name>A0A6J4T212_9SPHN</name>
<reference evidence="1" key="1">
    <citation type="submission" date="2020-02" db="EMBL/GenBank/DDBJ databases">
        <authorList>
            <person name="Meier V. D."/>
        </authorList>
    </citation>
    <scope>NUCLEOTIDE SEQUENCE</scope>
    <source>
        <strain evidence="1">AVDCRST_MAG62</strain>
    </source>
</reference>
<sequence>MAHFNHPLTHAKQPVYFDRRRLRQAPAFLQLAIHVEQPPRPGALMQVVDVLRDDQQVARLLRVQAGECPVGSVRLDHVQLGAAVVAKVVCQTGITAEGPPAPVSTHKRPMIPLS</sequence>
<proteinExistence type="predicted"/>
<protein>
    <submittedName>
        <fullName evidence="1">Uncharacterized protein</fullName>
    </submittedName>
</protein>